<organism evidence="1 2">
    <name type="scientific">Extremus antarcticus</name>
    <dbReference type="NCBI Taxonomy" id="702011"/>
    <lineage>
        <taxon>Eukaryota</taxon>
        <taxon>Fungi</taxon>
        <taxon>Dikarya</taxon>
        <taxon>Ascomycota</taxon>
        <taxon>Pezizomycotina</taxon>
        <taxon>Dothideomycetes</taxon>
        <taxon>Dothideomycetidae</taxon>
        <taxon>Mycosphaerellales</taxon>
        <taxon>Extremaceae</taxon>
        <taxon>Extremus</taxon>
    </lineage>
</organism>
<sequence>MPIYYLGREFEFRVKTDEVSKLYLWVKSVSEQLEGQWPKFTLSLTVHSAAHWTSVPDKVRTALQDVAMLGARTRSTSASSGQIEAGFCYWVLANVREVCNGNMSNSRELVESALKTAKLQDGEQVVWREEMVVVLRALVESDSELQLVTQAGEED</sequence>
<protein>
    <submittedName>
        <fullName evidence="1">Uncharacterized protein</fullName>
    </submittedName>
</protein>
<dbReference type="EMBL" id="JAWDJX010000042">
    <property type="protein sequence ID" value="KAK3049118.1"/>
    <property type="molecule type" value="Genomic_DNA"/>
</dbReference>
<evidence type="ECO:0000313" key="2">
    <source>
        <dbReference type="Proteomes" id="UP001271007"/>
    </source>
</evidence>
<reference evidence="1" key="1">
    <citation type="submission" date="2023-04" db="EMBL/GenBank/DDBJ databases">
        <title>Black Yeasts Isolated from many extreme environments.</title>
        <authorList>
            <person name="Coleine C."/>
            <person name="Stajich J.E."/>
            <person name="Selbmann L."/>
        </authorList>
    </citation>
    <scope>NUCLEOTIDE SEQUENCE</scope>
    <source>
        <strain evidence="1">CCFEE 5312</strain>
    </source>
</reference>
<comment type="caution">
    <text evidence="1">The sequence shown here is derived from an EMBL/GenBank/DDBJ whole genome shotgun (WGS) entry which is preliminary data.</text>
</comment>
<keyword evidence="2" id="KW-1185">Reference proteome</keyword>
<dbReference type="Proteomes" id="UP001271007">
    <property type="component" value="Unassembled WGS sequence"/>
</dbReference>
<name>A0AAJ0D8M2_9PEZI</name>
<gene>
    <name evidence="1" type="ORF">LTR09_009537</name>
</gene>
<proteinExistence type="predicted"/>
<accession>A0AAJ0D8M2</accession>
<evidence type="ECO:0000313" key="1">
    <source>
        <dbReference type="EMBL" id="KAK3049118.1"/>
    </source>
</evidence>
<dbReference type="AlphaFoldDB" id="A0AAJ0D8M2"/>